<organism evidence="2">
    <name type="scientific">Tanacetum cinerariifolium</name>
    <name type="common">Dalmatian daisy</name>
    <name type="synonym">Chrysanthemum cinerariifolium</name>
    <dbReference type="NCBI Taxonomy" id="118510"/>
    <lineage>
        <taxon>Eukaryota</taxon>
        <taxon>Viridiplantae</taxon>
        <taxon>Streptophyta</taxon>
        <taxon>Embryophyta</taxon>
        <taxon>Tracheophyta</taxon>
        <taxon>Spermatophyta</taxon>
        <taxon>Magnoliopsida</taxon>
        <taxon>eudicotyledons</taxon>
        <taxon>Gunneridae</taxon>
        <taxon>Pentapetalae</taxon>
        <taxon>asterids</taxon>
        <taxon>campanulids</taxon>
        <taxon>Asterales</taxon>
        <taxon>Asteraceae</taxon>
        <taxon>Asteroideae</taxon>
        <taxon>Anthemideae</taxon>
        <taxon>Anthemidinae</taxon>
        <taxon>Tanacetum</taxon>
    </lineage>
</organism>
<reference evidence="2" key="1">
    <citation type="journal article" date="2019" name="Sci. Rep.">
        <title>Draft genome of Tanacetum cinerariifolium, the natural source of mosquito coil.</title>
        <authorList>
            <person name="Yamashiro T."/>
            <person name="Shiraishi A."/>
            <person name="Satake H."/>
            <person name="Nakayama K."/>
        </authorList>
    </citation>
    <scope>NUCLEOTIDE SEQUENCE</scope>
</reference>
<gene>
    <name evidence="2" type="ORF">Tci_065719</name>
</gene>
<accession>A0A6L2P5M2</accession>
<sequence>MRFVLPVLSDKQLILLVTFDIRQHIAIGYQTEQRQFGVLTCDTYKSNPCIEPTELKIQEMTPQYSPLTGGYTPRSDEGRLKLLELINIYTALFNRVTTLENELLSTKAVYHKAFITLTKRVKKLEIQLKQKRSRAVIHFSYEEEPSLDIEDSPKHGRMIEEIDKDENVNLVSEQGEVHEMAKPLKDDNDDDATLAETLLNIKRSTAKDKGKGIMQETELLKKIKKREMIQLSLNEELAQKLHAEELAKETARQEQEKILKLKKKLLRDLDFNLQQESSKKQNLDEQIEVEVKAQADTDQEVEEMKLYMKIVPDEEIVIDAIPLATKPPVIIEYKIVKEGNINTYHIIRADESTKRYTSMINLLDNIDREDLETL</sequence>
<protein>
    <submittedName>
        <fullName evidence="2">Uncharacterized protein</fullName>
    </submittedName>
</protein>
<evidence type="ECO:0000313" key="2">
    <source>
        <dbReference type="EMBL" id="GEU93741.1"/>
    </source>
</evidence>
<dbReference type="AlphaFoldDB" id="A0A6L2P5M2"/>
<keyword evidence="1" id="KW-0175">Coiled coil</keyword>
<dbReference type="EMBL" id="BKCJ010010919">
    <property type="protein sequence ID" value="GEU93741.1"/>
    <property type="molecule type" value="Genomic_DNA"/>
</dbReference>
<name>A0A6L2P5M2_TANCI</name>
<feature type="coiled-coil region" evidence="1">
    <location>
        <begin position="234"/>
        <end position="286"/>
    </location>
</feature>
<comment type="caution">
    <text evidence="2">The sequence shown here is derived from an EMBL/GenBank/DDBJ whole genome shotgun (WGS) entry which is preliminary data.</text>
</comment>
<proteinExistence type="predicted"/>
<evidence type="ECO:0000256" key="1">
    <source>
        <dbReference type="SAM" id="Coils"/>
    </source>
</evidence>